<evidence type="ECO:0000313" key="2">
    <source>
        <dbReference type="EMBL" id="PVH47303.1"/>
    </source>
</evidence>
<sequence length="91" mass="10120">MYRPPHSRSTVDRGAGMWNPSAATLPFPQYAQGRFDLEAHHSNGEIDQSGVGLMRRRVLPPTSSHGQLADDLFDHEQEDVEEACTVSIDND</sequence>
<gene>
    <name evidence="2" type="ORF">PAHAL_4G032600</name>
</gene>
<accession>A0A2T8JBK4</accession>
<dbReference type="AlphaFoldDB" id="A0A2T8JBK4"/>
<proteinExistence type="predicted"/>
<name>A0A2T8JBK4_9POAL</name>
<organism evidence="2">
    <name type="scientific">Panicum hallii</name>
    <dbReference type="NCBI Taxonomy" id="206008"/>
    <lineage>
        <taxon>Eukaryota</taxon>
        <taxon>Viridiplantae</taxon>
        <taxon>Streptophyta</taxon>
        <taxon>Embryophyta</taxon>
        <taxon>Tracheophyta</taxon>
        <taxon>Spermatophyta</taxon>
        <taxon>Magnoliopsida</taxon>
        <taxon>Liliopsida</taxon>
        <taxon>Poales</taxon>
        <taxon>Poaceae</taxon>
        <taxon>PACMAD clade</taxon>
        <taxon>Panicoideae</taxon>
        <taxon>Panicodae</taxon>
        <taxon>Paniceae</taxon>
        <taxon>Panicinae</taxon>
        <taxon>Panicum</taxon>
        <taxon>Panicum sect. Panicum</taxon>
    </lineage>
</organism>
<protein>
    <submittedName>
        <fullName evidence="2">Uncharacterized protein</fullName>
    </submittedName>
</protein>
<evidence type="ECO:0000256" key="1">
    <source>
        <dbReference type="SAM" id="MobiDB-lite"/>
    </source>
</evidence>
<dbReference type="Gramene" id="PVH47303">
    <property type="protein sequence ID" value="PVH47303"/>
    <property type="gene ID" value="PAHAL_4G032600"/>
</dbReference>
<reference evidence="2" key="1">
    <citation type="submission" date="2018-04" db="EMBL/GenBank/DDBJ databases">
        <title>WGS assembly of Panicum hallii.</title>
        <authorList>
            <person name="Lovell J."/>
            <person name="Jenkins J."/>
            <person name="Lowry D."/>
            <person name="Mamidi S."/>
            <person name="Sreedasyam A."/>
            <person name="Weng X."/>
            <person name="Barry K."/>
            <person name="Bonette J."/>
            <person name="Campitelli B."/>
            <person name="Daum C."/>
            <person name="Gordon S."/>
            <person name="Gould B."/>
            <person name="Lipzen A."/>
            <person name="Macqueen A."/>
            <person name="Palacio-Mejia J."/>
            <person name="Plott C."/>
            <person name="Shakirov E."/>
            <person name="Shu S."/>
            <person name="Yoshinaga Y."/>
            <person name="Zane M."/>
            <person name="Rokhsar D."/>
            <person name="Grimwood J."/>
            <person name="Schmutz J."/>
            <person name="Juenger T."/>
        </authorList>
    </citation>
    <scope>NUCLEOTIDE SEQUENCE [LARGE SCALE GENOMIC DNA]</scope>
    <source>
        <strain evidence="2">FIL2</strain>
    </source>
</reference>
<feature type="region of interest" description="Disordered" evidence="1">
    <location>
        <begin position="1"/>
        <end position="21"/>
    </location>
</feature>
<dbReference type="EMBL" id="CM008049">
    <property type="protein sequence ID" value="PVH47303.1"/>
    <property type="molecule type" value="Genomic_DNA"/>
</dbReference>
<dbReference type="Proteomes" id="UP000243499">
    <property type="component" value="Chromosome 4"/>
</dbReference>